<dbReference type="InterPro" id="IPR023210">
    <property type="entry name" value="NADP_OxRdtase_dom"/>
</dbReference>
<dbReference type="Gene3D" id="3.20.20.100">
    <property type="entry name" value="NADP-dependent oxidoreductase domain"/>
    <property type="match status" value="1"/>
</dbReference>
<sequence length="383" mass="42044">MACFVPSNPPSTRLGHLRQLSKRAGVHVSPLQLGGMSIGESAWTQMGMGQMTKESSFKLLDTFWEAGGNFIDTAGFYQDGTSEQFIGEWAEQRGIRDQLVIATKYSNNFHLTPNSVARAAYSGNSAKSLRNAVNSSLNNLKTDYIDIFYLHFWDWDTSVEEIIDALHAYVVAGKILYLGVSNAPSWAVARANEYARRTGKTPFAIFQTMYSIMERSAEREILPFVRDEGMAFAPFGVLAGGKLRSNADEEARKASGEGGRNMPWSGGWERTAEEKQVCDRLEKVQGEVGAKSLTAVAIAYVLHKAPFVFPIVGGRKPEQLLANVEALEISLTAEQIAYLDGAKPVDLGFPGFLIGDGSSYPQGLTWSTLDKVPRSEPIRPTKV</sequence>
<dbReference type="EMBL" id="QPFP01000105">
    <property type="protein sequence ID" value="TEB21676.1"/>
    <property type="molecule type" value="Genomic_DNA"/>
</dbReference>
<protein>
    <submittedName>
        <fullName evidence="5">Arylalcohol dehydrogenase</fullName>
    </submittedName>
</protein>
<comment type="caution">
    <text evidence="5">The sequence shown here is derived from an EMBL/GenBank/DDBJ whole genome shotgun (WGS) entry which is preliminary data.</text>
</comment>
<evidence type="ECO:0000313" key="5">
    <source>
        <dbReference type="EMBL" id="TEB21676.1"/>
    </source>
</evidence>
<dbReference type="PANTHER" id="PTHR43364:SF7">
    <property type="entry name" value="NADP-DEPENDENT OXIDOREDUCTASE DOMAIN-CONTAINING PROTEIN-RELATED"/>
    <property type="match status" value="1"/>
</dbReference>
<feature type="region of interest" description="Disordered" evidence="3">
    <location>
        <begin position="248"/>
        <end position="267"/>
    </location>
</feature>
<dbReference type="InterPro" id="IPR050523">
    <property type="entry name" value="AKR_Detox_Biosynth"/>
</dbReference>
<dbReference type="SUPFAM" id="SSF51430">
    <property type="entry name" value="NAD(P)-linked oxidoreductase"/>
    <property type="match status" value="1"/>
</dbReference>
<dbReference type="Pfam" id="PF00248">
    <property type="entry name" value="Aldo_ket_red"/>
    <property type="match status" value="1"/>
</dbReference>
<evidence type="ECO:0000256" key="1">
    <source>
        <dbReference type="ARBA" id="ARBA00022857"/>
    </source>
</evidence>
<gene>
    <name evidence="5" type="ORF">FA13DRAFT_1642488</name>
</gene>
<dbReference type="STRING" id="71717.A0A4Y7SIH3"/>
<name>A0A4Y7SIH3_COPMI</name>
<comment type="similarity">
    <text evidence="2">Belongs to the aldo/keto reductase family. Aldo/keto reductase 2 subfamily.</text>
</comment>
<evidence type="ECO:0000256" key="3">
    <source>
        <dbReference type="SAM" id="MobiDB-lite"/>
    </source>
</evidence>
<evidence type="ECO:0000256" key="2">
    <source>
        <dbReference type="ARBA" id="ARBA00038157"/>
    </source>
</evidence>
<dbReference type="Proteomes" id="UP000298030">
    <property type="component" value="Unassembled WGS sequence"/>
</dbReference>
<dbReference type="AlphaFoldDB" id="A0A4Y7SIH3"/>
<accession>A0A4Y7SIH3</accession>
<dbReference type="OrthoDB" id="48988at2759"/>
<dbReference type="PANTHER" id="PTHR43364">
    <property type="entry name" value="NADH-SPECIFIC METHYLGLYOXAL REDUCTASE-RELATED"/>
    <property type="match status" value="1"/>
</dbReference>
<evidence type="ECO:0000313" key="6">
    <source>
        <dbReference type="Proteomes" id="UP000298030"/>
    </source>
</evidence>
<dbReference type="InterPro" id="IPR036812">
    <property type="entry name" value="NAD(P)_OxRdtase_dom_sf"/>
</dbReference>
<evidence type="ECO:0000259" key="4">
    <source>
        <dbReference type="Pfam" id="PF00248"/>
    </source>
</evidence>
<proteinExistence type="inferred from homology"/>
<keyword evidence="6" id="KW-1185">Reference proteome</keyword>
<feature type="domain" description="NADP-dependent oxidoreductase" evidence="4">
    <location>
        <begin position="31"/>
        <end position="342"/>
    </location>
</feature>
<reference evidence="5 6" key="1">
    <citation type="journal article" date="2019" name="Nat. Ecol. Evol.">
        <title>Megaphylogeny resolves global patterns of mushroom evolution.</title>
        <authorList>
            <person name="Varga T."/>
            <person name="Krizsan K."/>
            <person name="Foldi C."/>
            <person name="Dima B."/>
            <person name="Sanchez-Garcia M."/>
            <person name="Sanchez-Ramirez S."/>
            <person name="Szollosi G.J."/>
            <person name="Szarkandi J.G."/>
            <person name="Papp V."/>
            <person name="Albert L."/>
            <person name="Andreopoulos W."/>
            <person name="Angelini C."/>
            <person name="Antonin V."/>
            <person name="Barry K.W."/>
            <person name="Bougher N.L."/>
            <person name="Buchanan P."/>
            <person name="Buyck B."/>
            <person name="Bense V."/>
            <person name="Catcheside P."/>
            <person name="Chovatia M."/>
            <person name="Cooper J."/>
            <person name="Damon W."/>
            <person name="Desjardin D."/>
            <person name="Finy P."/>
            <person name="Geml J."/>
            <person name="Haridas S."/>
            <person name="Hughes K."/>
            <person name="Justo A."/>
            <person name="Karasinski D."/>
            <person name="Kautmanova I."/>
            <person name="Kiss B."/>
            <person name="Kocsube S."/>
            <person name="Kotiranta H."/>
            <person name="LaButti K.M."/>
            <person name="Lechner B.E."/>
            <person name="Liimatainen K."/>
            <person name="Lipzen A."/>
            <person name="Lukacs Z."/>
            <person name="Mihaltcheva S."/>
            <person name="Morgado L.N."/>
            <person name="Niskanen T."/>
            <person name="Noordeloos M.E."/>
            <person name="Ohm R.A."/>
            <person name="Ortiz-Santana B."/>
            <person name="Ovrebo C."/>
            <person name="Racz N."/>
            <person name="Riley R."/>
            <person name="Savchenko A."/>
            <person name="Shiryaev A."/>
            <person name="Soop K."/>
            <person name="Spirin V."/>
            <person name="Szebenyi C."/>
            <person name="Tomsovsky M."/>
            <person name="Tulloss R.E."/>
            <person name="Uehling J."/>
            <person name="Grigoriev I.V."/>
            <person name="Vagvolgyi C."/>
            <person name="Papp T."/>
            <person name="Martin F.M."/>
            <person name="Miettinen O."/>
            <person name="Hibbett D.S."/>
            <person name="Nagy L.G."/>
        </authorList>
    </citation>
    <scope>NUCLEOTIDE SEQUENCE [LARGE SCALE GENOMIC DNA]</scope>
    <source>
        <strain evidence="5 6">FP101781</strain>
    </source>
</reference>
<keyword evidence="1" id="KW-0521">NADP</keyword>
<organism evidence="5 6">
    <name type="scientific">Coprinellus micaceus</name>
    <name type="common">Glistening ink-cap mushroom</name>
    <name type="synonym">Coprinus micaceus</name>
    <dbReference type="NCBI Taxonomy" id="71717"/>
    <lineage>
        <taxon>Eukaryota</taxon>
        <taxon>Fungi</taxon>
        <taxon>Dikarya</taxon>
        <taxon>Basidiomycota</taxon>
        <taxon>Agaricomycotina</taxon>
        <taxon>Agaricomycetes</taxon>
        <taxon>Agaricomycetidae</taxon>
        <taxon>Agaricales</taxon>
        <taxon>Agaricineae</taxon>
        <taxon>Psathyrellaceae</taxon>
        <taxon>Coprinellus</taxon>
    </lineage>
</organism>